<keyword evidence="2" id="KW-0227">DNA damage</keyword>
<dbReference type="GO" id="GO:0045944">
    <property type="term" value="P:positive regulation of transcription by RNA polymerase II"/>
    <property type="evidence" value="ECO:0007669"/>
    <property type="project" value="TreeGrafter"/>
</dbReference>
<comment type="subcellular location">
    <subcellularLocation>
        <location evidence="1">Nucleus</location>
    </subcellularLocation>
</comment>
<dbReference type="GO" id="GO:0000077">
    <property type="term" value="P:DNA damage checkpoint signaling"/>
    <property type="evidence" value="ECO:0007669"/>
    <property type="project" value="TreeGrafter"/>
</dbReference>
<dbReference type="Proteomes" id="UP000005222">
    <property type="component" value="Chromosome G"/>
</dbReference>
<dbReference type="InterPro" id="IPR047249">
    <property type="entry name" value="BRCT_p53bp1-like_rpt1"/>
</dbReference>
<dbReference type="EMBL" id="FO082052">
    <property type="protein sequence ID" value="CCE81275.1"/>
    <property type="molecule type" value="Genomic_DNA"/>
</dbReference>
<evidence type="ECO:0000256" key="3">
    <source>
        <dbReference type="ARBA" id="ARBA00023242"/>
    </source>
</evidence>
<name>G8YJL5_PICSO</name>
<evidence type="ECO:0000256" key="2">
    <source>
        <dbReference type="ARBA" id="ARBA00022763"/>
    </source>
</evidence>
<evidence type="ECO:0000259" key="5">
    <source>
        <dbReference type="PROSITE" id="PS50172"/>
    </source>
</evidence>
<feature type="domain" description="BRCT" evidence="5">
    <location>
        <begin position="821"/>
        <end position="931"/>
    </location>
</feature>
<dbReference type="InterPro" id="IPR036420">
    <property type="entry name" value="BRCT_dom_sf"/>
</dbReference>
<dbReference type="FunCoup" id="G8YJL5">
    <property type="interactions" value="256"/>
</dbReference>
<feature type="compositionally biased region" description="Polar residues" evidence="4">
    <location>
        <begin position="398"/>
        <end position="415"/>
    </location>
</feature>
<gene>
    <name evidence="6" type="primary">Piso0_003627</name>
    <name evidence="6" type="ORF">GNLVRS01_PISO0G16484g</name>
    <name evidence="7" type="ORF">GNLVRS01_PISO0H16485g</name>
</gene>
<feature type="region of interest" description="Disordered" evidence="4">
    <location>
        <begin position="1"/>
        <end position="20"/>
    </location>
</feature>
<dbReference type="SMART" id="SM00292">
    <property type="entry name" value="BRCT"/>
    <property type="match status" value="1"/>
</dbReference>
<dbReference type="Proteomes" id="UP000005222">
    <property type="component" value="Chromosome H"/>
</dbReference>
<dbReference type="PROSITE" id="PS50172">
    <property type="entry name" value="BRCT"/>
    <property type="match status" value="2"/>
</dbReference>
<feature type="region of interest" description="Disordered" evidence="4">
    <location>
        <begin position="342"/>
        <end position="361"/>
    </location>
</feature>
<dbReference type="GO" id="GO:0005634">
    <property type="term" value="C:nucleus"/>
    <property type="evidence" value="ECO:0007669"/>
    <property type="project" value="UniProtKB-SubCell"/>
</dbReference>
<dbReference type="CDD" id="cd17745">
    <property type="entry name" value="BRCT_p53bp1_rpt1"/>
    <property type="match status" value="1"/>
</dbReference>
<feature type="domain" description="BRCT" evidence="5">
    <location>
        <begin position="655"/>
        <end position="770"/>
    </location>
</feature>
<evidence type="ECO:0000313" key="8">
    <source>
        <dbReference type="Proteomes" id="UP000005222"/>
    </source>
</evidence>
<dbReference type="Pfam" id="PF08605">
    <property type="entry name" value="Rad9_Rad53_bind"/>
    <property type="match status" value="1"/>
</dbReference>
<feature type="region of interest" description="Disordered" evidence="4">
    <location>
        <begin position="626"/>
        <end position="653"/>
    </location>
</feature>
<dbReference type="InParanoid" id="G8YJL5"/>
<organism evidence="6 8">
    <name type="scientific">Pichia sorbitophila (strain ATCC MYA-4447 / BCRC 22081 / CBS 7064 / NBRC 10061 / NRRL Y-12695)</name>
    <name type="common">Hybrid yeast</name>
    <dbReference type="NCBI Taxonomy" id="559304"/>
    <lineage>
        <taxon>Eukaryota</taxon>
        <taxon>Fungi</taxon>
        <taxon>Dikarya</taxon>
        <taxon>Ascomycota</taxon>
        <taxon>Saccharomycotina</taxon>
        <taxon>Pichiomycetes</taxon>
        <taxon>Debaryomycetaceae</taxon>
        <taxon>Millerozyma</taxon>
    </lineage>
</organism>
<dbReference type="STRING" id="559304.G8YJL5"/>
<sequence>MTQKIEASPCSGTEDKCRYTPGDTVADLSPMGSDRLASCDSLIFQEDYHSNKVVGNRSMSDINTRNNNHDNEPTQADTQVIEKTPLLPTKHENLSLNNLSLQTPSSLKVKQMPNTSPLFSYNTKSLKNEDDATQKISEAQDKYISEISYEEDGSTQPIAYPDHKLNADTQMILSPEKQNDSFLEHLNANTSYSEQKDNETQLIEGTTEKTIIPTIETRPSKQYNNTTTGSRTQVFDSQEIMATDSKKIELNYRSAIYSSSQGSEEAIRTDDDQFQDSESRNACIHDEFIPSKGTKRHSDEMEDSNIIETSPPENVKKPKMRDDLKLFNSKSKYLALRKRSPNGKLITSSSQVDESSPNIKNHDLLDKVASSSKKAPTNTPIRTNEFISKATSFNFPSSPTNNFLMRQGNETSNTFNDRRSQPKDPSERNEMSVLLSDNNTVEDFPTTLRQEEFSRIDEDAVNLRDRVWVSFDFNIYVGQVVNYGSQESVVSFEEGEYVINNSDLHLLDIRIGDSVRLRNSKYKFKVTGLTYQCNGSKYLCARGFNYVYLQRLTKRKKSNLKEIGVDLQRCYMELSDWAWHKQNYELIIKGMDVLKSSEDLHYGIIRDSIGDKAISQGADTIKKSRASGLSITPESSPSKRSQSKRSPKKLDTEKGKSQLFSGMIFCITSGKQLDEEVKENVVDAIKENGGSVIYTSFIDILEFSCGKEGNLKLISDTLNSFVFGAVISNSYCRSAKYLQALCLGWPVLSVNFILDSISYSKVLDWQTYLLPAGYSHKIQSIKSLNVFAFATNRAQGKALSDQLMNNNHLLHDYHIIMSHDDNSTTIRTCEFIFHAFGARDINMYSNYHDLVEILESFTGEVMIYDNSKNIRSIIESYSQNESVSTLPNRENVNSKANKKKLRSKRLHFIDWEWVVQCVISNYIWETQTFTVHY</sequence>
<protein>
    <submittedName>
        <fullName evidence="6">Piso0_003627 protein</fullName>
    </submittedName>
</protein>
<reference evidence="8" key="2">
    <citation type="journal article" date="2012" name="G3 (Bethesda)">
        <title>Pichia sorbitophila, an interspecies yeast hybrid reveals early steps of genome resolution following polyploidization.</title>
        <authorList>
            <person name="Leh Louis V."/>
            <person name="Despons L."/>
            <person name="Friedrich A."/>
            <person name="Martin T."/>
            <person name="Durrens P."/>
            <person name="Casaregola S."/>
            <person name="Neuveglise C."/>
            <person name="Fairhead C."/>
            <person name="Marck C."/>
            <person name="Cruz J.A."/>
            <person name="Straub M.L."/>
            <person name="Kugler V."/>
            <person name="Sacerdot C."/>
            <person name="Uzunov Z."/>
            <person name="Thierry A."/>
            <person name="Weiss S."/>
            <person name="Bleykasten C."/>
            <person name="De Montigny J."/>
            <person name="Jacques N."/>
            <person name="Jung P."/>
            <person name="Lemaire M."/>
            <person name="Mallet S."/>
            <person name="Morel G."/>
            <person name="Richard G.F."/>
            <person name="Sarkar A."/>
            <person name="Savel G."/>
            <person name="Schacherer J."/>
            <person name="Seret M.L."/>
            <person name="Talla E."/>
            <person name="Samson G."/>
            <person name="Jubin C."/>
            <person name="Poulain J."/>
            <person name="Vacherie B."/>
            <person name="Barbe V."/>
            <person name="Pelletier E."/>
            <person name="Sherman D.J."/>
            <person name="Westhof E."/>
            <person name="Weissenbach J."/>
            <person name="Baret P.V."/>
            <person name="Wincker P."/>
            <person name="Gaillardin C."/>
            <person name="Dujon B."/>
            <person name="Souciet J.L."/>
        </authorList>
    </citation>
    <scope>NUCLEOTIDE SEQUENCE [LARGE SCALE GENOMIC DNA]</scope>
    <source>
        <strain evidence="8">ATCC MYA-4447 / BCRC 22081 / CBS 7064 / NBRC 10061 / NRRL Y-12695</strain>
    </source>
</reference>
<dbReference type="EMBL" id="FO082053">
    <property type="protein sequence ID" value="CCE80510.1"/>
    <property type="molecule type" value="Genomic_DNA"/>
</dbReference>
<dbReference type="InterPro" id="IPR013914">
    <property type="entry name" value="Rad9_Rad53-bd_dom_fun"/>
</dbReference>
<evidence type="ECO:0000256" key="1">
    <source>
        <dbReference type="ARBA" id="ARBA00004123"/>
    </source>
</evidence>
<dbReference type="eggNOG" id="KOG3548">
    <property type="taxonomic scope" value="Eukaryota"/>
</dbReference>
<dbReference type="Gene3D" id="3.40.50.10190">
    <property type="entry name" value="BRCT domain"/>
    <property type="match status" value="1"/>
</dbReference>
<proteinExistence type="predicted"/>
<keyword evidence="3" id="KW-0539">Nucleus</keyword>
<evidence type="ECO:0000313" key="6">
    <source>
        <dbReference type="EMBL" id="CCE80510.1"/>
    </source>
</evidence>
<dbReference type="CDD" id="cd17724">
    <property type="entry name" value="BRCT_p53bp1_rpt2"/>
    <property type="match status" value="1"/>
</dbReference>
<reference evidence="6" key="1">
    <citation type="submission" date="2011-10" db="EMBL/GenBank/DDBJ databases">
        <authorList>
            <person name="Genoscope - CEA"/>
        </authorList>
    </citation>
    <scope>NUCLEOTIDE SEQUENCE</scope>
</reference>
<dbReference type="GO" id="GO:0042393">
    <property type="term" value="F:histone binding"/>
    <property type="evidence" value="ECO:0007669"/>
    <property type="project" value="TreeGrafter"/>
</dbReference>
<feature type="compositionally biased region" description="Polar residues" evidence="4">
    <location>
        <begin position="345"/>
        <end position="359"/>
    </location>
</feature>
<keyword evidence="8" id="KW-1185">Reference proteome</keyword>
<dbReference type="InterPro" id="IPR047252">
    <property type="entry name" value="TP53BP1-like"/>
</dbReference>
<dbReference type="AlphaFoldDB" id="G8YJL5"/>
<dbReference type="HOGENOM" id="CLU_313763_0_0_1"/>
<dbReference type="InterPro" id="IPR047250">
    <property type="entry name" value="BRCT_p53bp1-like_rpt2"/>
</dbReference>
<evidence type="ECO:0000256" key="4">
    <source>
        <dbReference type="SAM" id="MobiDB-lite"/>
    </source>
</evidence>
<dbReference type="InterPro" id="IPR001357">
    <property type="entry name" value="BRCT_dom"/>
</dbReference>
<evidence type="ECO:0000313" key="7">
    <source>
        <dbReference type="EMBL" id="CCE81275.1"/>
    </source>
</evidence>
<dbReference type="PANTHER" id="PTHR15321:SF3">
    <property type="entry name" value="TP53-BINDING PROTEIN 1"/>
    <property type="match status" value="1"/>
</dbReference>
<feature type="compositionally biased region" description="Basic and acidic residues" evidence="4">
    <location>
        <begin position="416"/>
        <end position="430"/>
    </location>
</feature>
<dbReference type="Pfam" id="PF00533">
    <property type="entry name" value="BRCT"/>
    <property type="match status" value="1"/>
</dbReference>
<dbReference type="OrthoDB" id="129353at2759"/>
<accession>G8YJL5</accession>
<feature type="region of interest" description="Disordered" evidence="4">
    <location>
        <begin position="291"/>
        <end position="321"/>
    </location>
</feature>
<feature type="region of interest" description="Disordered" evidence="4">
    <location>
        <begin position="398"/>
        <end position="432"/>
    </location>
</feature>
<dbReference type="SUPFAM" id="SSF52113">
    <property type="entry name" value="BRCT domain"/>
    <property type="match status" value="1"/>
</dbReference>
<dbReference type="PANTHER" id="PTHR15321">
    <property type="entry name" value="TUMOR SUPPRESSOR P53-BINDING PROTEIN 1"/>
    <property type="match status" value="1"/>
</dbReference>